<feature type="cross-link" description="Tryptophyl-tyrosyl-methioninium (Tyr-Met) (with Trp-121)" evidence="10">
    <location>
        <begin position="242"/>
        <end position="268"/>
    </location>
</feature>
<dbReference type="RefSeq" id="WP_121938195.1">
    <property type="nucleotide sequence ID" value="NZ_REFR01000010.1"/>
</dbReference>
<dbReference type="SUPFAM" id="SSF48113">
    <property type="entry name" value="Heme-dependent peroxidases"/>
    <property type="match status" value="2"/>
</dbReference>
<dbReference type="OrthoDB" id="9759743at2"/>
<evidence type="ECO:0000313" key="14">
    <source>
        <dbReference type="Proteomes" id="UP000271227"/>
    </source>
</evidence>
<dbReference type="FunFam" id="1.10.420.10:FF:000004">
    <property type="entry name" value="Catalase-peroxidase"/>
    <property type="match status" value="1"/>
</dbReference>
<dbReference type="GO" id="GO:0070301">
    <property type="term" value="P:cellular response to hydrogen peroxide"/>
    <property type="evidence" value="ECO:0007669"/>
    <property type="project" value="TreeGrafter"/>
</dbReference>
<feature type="active site" description="Proton acceptor" evidence="10">
    <location>
        <position position="122"/>
    </location>
</feature>
<keyword evidence="4 10" id="KW-0560">Oxidoreductase</keyword>
<dbReference type="EMBL" id="REFR01000010">
    <property type="protein sequence ID" value="RMB08873.1"/>
    <property type="molecule type" value="Genomic_DNA"/>
</dbReference>
<feature type="domain" description="Plant heme peroxidase family profile" evidence="12">
    <location>
        <begin position="155"/>
        <end position="442"/>
    </location>
</feature>
<dbReference type="PANTHER" id="PTHR30555">
    <property type="entry name" value="HYDROPEROXIDASE I, BIFUNCTIONAL CATALASE-PEROXIDASE"/>
    <property type="match status" value="1"/>
</dbReference>
<dbReference type="InterPro" id="IPR019793">
    <property type="entry name" value="Peroxidases_heam-ligand_BS"/>
</dbReference>
<gene>
    <name evidence="10" type="primary">katG</name>
    <name evidence="13" type="ORF">BXY39_1519</name>
</gene>
<dbReference type="Gene3D" id="1.10.420.10">
    <property type="entry name" value="Peroxidase, domain 2"/>
    <property type="match status" value="2"/>
</dbReference>
<comment type="function">
    <text evidence="10">Bifunctional enzyme with both catalase and broad-spectrum peroxidase activity.</text>
</comment>
<evidence type="ECO:0000256" key="4">
    <source>
        <dbReference type="ARBA" id="ARBA00023002"/>
    </source>
</evidence>
<dbReference type="NCBIfam" id="TIGR00198">
    <property type="entry name" value="cat_per_HPI"/>
    <property type="match status" value="1"/>
</dbReference>
<feature type="chain" id="PRO_5017844381" description="Catalase-peroxidase" evidence="10 11">
    <location>
        <begin position="24"/>
        <end position="750"/>
    </location>
</feature>
<dbReference type="PROSITE" id="PS50873">
    <property type="entry name" value="PEROXIDASE_4"/>
    <property type="match status" value="1"/>
</dbReference>
<comment type="subunit">
    <text evidence="10">Homodimer or homotetramer.</text>
</comment>
<dbReference type="GO" id="GO:0005829">
    <property type="term" value="C:cytosol"/>
    <property type="evidence" value="ECO:0007669"/>
    <property type="project" value="TreeGrafter"/>
</dbReference>
<dbReference type="GO" id="GO:0004096">
    <property type="term" value="F:catalase activity"/>
    <property type="evidence" value="ECO:0007669"/>
    <property type="project" value="UniProtKB-UniRule"/>
</dbReference>
<comment type="PTM">
    <text evidence="10">Formation of the three residue Trp-Tyr-Met cross-link is important for the catalase, but not the peroxidase activity of the enzyme.</text>
</comment>
<dbReference type="HAMAP" id="MF_01961">
    <property type="entry name" value="Catal_peroxid"/>
    <property type="match status" value="1"/>
</dbReference>
<proteinExistence type="inferred from homology"/>
<dbReference type="PROSITE" id="PS00435">
    <property type="entry name" value="PEROXIDASE_1"/>
    <property type="match status" value="1"/>
</dbReference>
<evidence type="ECO:0000256" key="9">
    <source>
        <dbReference type="ARBA" id="ARBA00060838"/>
    </source>
</evidence>
<dbReference type="InterPro" id="IPR010255">
    <property type="entry name" value="Haem_peroxidase_sf"/>
</dbReference>
<comment type="catalytic activity">
    <reaction evidence="7 10 11">
        <text>2 H2O2 = O2 + 2 H2O</text>
        <dbReference type="Rhea" id="RHEA:20309"/>
        <dbReference type="ChEBI" id="CHEBI:15377"/>
        <dbReference type="ChEBI" id="CHEBI:15379"/>
        <dbReference type="ChEBI" id="CHEBI:16240"/>
        <dbReference type="EC" id="1.11.1.21"/>
    </reaction>
</comment>
<sequence length="750" mass="81899" precursor="true">MKKTLKTMLLVTSSLAFIGGANATPPGFNEPSMGQVPMRAHGDEKPKSVNYWWPDRVDLSELRKNAYSGDPIGNGFDYAKAFSQLDLEAVKADITAVLSDSQDWWPADYGTYAGFFIRMTWHAAGTYRSGDGRGGADGGQQRFEPLNSWPDNASLDKARRLLWPVKQKYGHSLSWADLIVLAGNVALESAGFKTYGFSGGRLDDWEPELVYWGPESKFLESERHADGSLNNPLAASEMGLIYVNPEGPHGNPDILAAAEAIRTTFGRMGMNDEETAALIVGGHTLGKAHGAHKASECIGAEPAAAGVEEQGLGWKNKCGTGSGPDAVTSGLEGAWTASPQVWSNNYVENLYAFEWTLTTSPAGAKQWVPEDEDARFVPDAFDPDKLHQPIMFTTDLAMRYDPEYGKITKRFLEVEGAMDDAFARAWFKLTHRDMGPKSRYVGLEVPADEFVWQDPLPEVDGETIGSRDTRKLKDAIRKSGIASADLVRAAWGSASTFRDTDYRGGANGGRIRLAPQKDWEVNDPASLERVLAALEEIQADFNKGRRKVSLADLIVLGGAVAIEDAAEKAGVDITVPFVPGRADAGQQHTDAKSFNYLQPAADGFRNYMSDLARRSPSEMLIDKADTLTLTVPEMSVLIAGMRALDANAGGARHGVLTDRPGALSNDFFVNLLDMSTAWKKSETAEGVFEGVDRQSGALKWTATEVDLVFGSNSELRAVAEYYAYANSQETFVKDFVKAWTKVMTLDRFEM</sequence>
<comment type="caution">
    <text evidence="13">The sequence shown here is derived from an EMBL/GenBank/DDBJ whole genome shotgun (WGS) entry which is preliminary data.</text>
</comment>
<dbReference type="PROSITE" id="PS00436">
    <property type="entry name" value="PEROXIDASE_2"/>
    <property type="match status" value="1"/>
</dbReference>
<evidence type="ECO:0000256" key="2">
    <source>
        <dbReference type="ARBA" id="ARBA00022617"/>
    </source>
</evidence>
<protein>
    <recommendedName>
        <fullName evidence="10 11">Catalase-peroxidase</fullName>
        <shortName evidence="10">CP</shortName>
        <ecNumber evidence="10 11">1.11.1.21</ecNumber>
    </recommendedName>
    <alternativeName>
        <fullName evidence="10">Peroxidase/catalase</fullName>
    </alternativeName>
</protein>
<evidence type="ECO:0000313" key="13">
    <source>
        <dbReference type="EMBL" id="RMB08873.1"/>
    </source>
</evidence>
<evidence type="ECO:0000259" key="12">
    <source>
        <dbReference type="PROSITE" id="PS50873"/>
    </source>
</evidence>
<keyword evidence="1 10" id="KW-0575">Peroxidase</keyword>
<dbReference type="PRINTS" id="PR00460">
    <property type="entry name" value="BPEROXIDASE"/>
</dbReference>
<keyword evidence="6 10" id="KW-0376">Hydrogen peroxide</keyword>
<evidence type="ECO:0000256" key="8">
    <source>
        <dbReference type="ARBA" id="ARBA00051651"/>
    </source>
</evidence>
<dbReference type="CDD" id="cd08200">
    <property type="entry name" value="catalase_peroxidase_2"/>
    <property type="match status" value="1"/>
</dbReference>
<dbReference type="GO" id="GO:0042744">
    <property type="term" value="P:hydrogen peroxide catabolic process"/>
    <property type="evidence" value="ECO:0007669"/>
    <property type="project" value="UniProtKB-KW"/>
</dbReference>
<evidence type="ECO:0000256" key="6">
    <source>
        <dbReference type="ARBA" id="ARBA00023324"/>
    </source>
</evidence>
<feature type="site" description="Transition state stabilizer" evidence="10">
    <location>
        <position position="118"/>
    </location>
</feature>
<dbReference type="Gene3D" id="1.10.520.10">
    <property type="match status" value="2"/>
</dbReference>
<name>A0A3M0CXZ9_9PROT</name>
<dbReference type="Pfam" id="PF00141">
    <property type="entry name" value="peroxidase"/>
    <property type="match status" value="2"/>
</dbReference>
<dbReference type="PRINTS" id="PR00458">
    <property type="entry name" value="PEROXIDASE"/>
</dbReference>
<evidence type="ECO:0000256" key="1">
    <source>
        <dbReference type="ARBA" id="ARBA00022559"/>
    </source>
</evidence>
<dbReference type="Proteomes" id="UP000271227">
    <property type="component" value="Unassembled WGS sequence"/>
</dbReference>
<keyword evidence="10 11" id="KW-0732">Signal</keyword>
<evidence type="ECO:0000256" key="7">
    <source>
        <dbReference type="ARBA" id="ARBA00049145"/>
    </source>
</evidence>
<keyword evidence="2 10" id="KW-0349">Heme</keyword>
<evidence type="ECO:0000256" key="3">
    <source>
        <dbReference type="ARBA" id="ARBA00022723"/>
    </source>
</evidence>
<comment type="similarity">
    <text evidence="9 10 11">Belongs to the peroxidase family. Peroxidase/catalase subfamily.</text>
</comment>
<evidence type="ECO:0000256" key="10">
    <source>
        <dbReference type="HAMAP-Rule" id="MF_01961"/>
    </source>
</evidence>
<dbReference type="InterPro" id="IPR019794">
    <property type="entry name" value="Peroxidases_AS"/>
</dbReference>
<feature type="signal peptide" evidence="10 11">
    <location>
        <begin position="1"/>
        <end position="23"/>
    </location>
</feature>
<keyword evidence="14" id="KW-1185">Reference proteome</keyword>
<dbReference type="NCBIfam" id="NF011635">
    <property type="entry name" value="PRK15061.1"/>
    <property type="match status" value="1"/>
</dbReference>
<dbReference type="EC" id="1.11.1.21" evidence="10 11"/>
<dbReference type="GO" id="GO:0020037">
    <property type="term" value="F:heme binding"/>
    <property type="evidence" value="ECO:0007669"/>
    <property type="project" value="InterPro"/>
</dbReference>
<keyword evidence="5 10" id="KW-0408">Iron</keyword>
<dbReference type="PANTHER" id="PTHR30555:SF0">
    <property type="entry name" value="CATALASE-PEROXIDASE"/>
    <property type="match status" value="1"/>
</dbReference>
<reference evidence="13 14" key="1">
    <citation type="submission" date="2018-10" db="EMBL/GenBank/DDBJ databases">
        <title>Genomic Encyclopedia of Archaeal and Bacterial Type Strains, Phase II (KMG-II): from individual species to whole genera.</title>
        <authorList>
            <person name="Goeker M."/>
        </authorList>
    </citation>
    <scope>NUCLEOTIDE SEQUENCE [LARGE SCALE GENOMIC DNA]</scope>
    <source>
        <strain evidence="13 14">DSM 25217</strain>
    </source>
</reference>
<comment type="catalytic activity">
    <reaction evidence="8 10 11">
        <text>H2O2 + AH2 = A + 2 H2O</text>
        <dbReference type="Rhea" id="RHEA:30275"/>
        <dbReference type="ChEBI" id="CHEBI:13193"/>
        <dbReference type="ChEBI" id="CHEBI:15377"/>
        <dbReference type="ChEBI" id="CHEBI:16240"/>
        <dbReference type="ChEBI" id="CHEBI:17499"/>
        <dbReference type="EC" id="1.11.1.21"/>
    </reaction>
</comment>
<dbReference type="AlphaFoldDB" id="A0A3M0CXZ9"/>
<evidence type="ECO:0000256" key="5">
    <source>
        <dbReference type="ARBA" id="ARBA00023004"/>
    </source>
</evidence>
<dbReference type="FunFam" id="1.10.520.10:FF:000002">
    <property type="entry name" value="Catalase-peroxidase"/>
    <property type="match status" value="1"/>
</dbReference>
<dbReference type="GO" id="GO:0046872">
    <property type="term" value="F:metal ion binding"/>
    <property type="evidence" value="ECO:0007669"/>
    <property type="project" value="UniProtKB-KW"/>
</dbReference>
<dbReference type="InParanoid" id="A0A3M0CXZ9"/>
<accession>A0A3M0CXZ9</accession>
<dbReference type="FunCoup" id="A0A3M0CXZ9">
    <property type="interactions" value="269"/>
</dbReference>
<dbReference type="InterPro" id="IPR000763">
    <property type="entry name" value="Catalase_peroxidase"/>
</dbReference>
<organism evidence="13 14">
    <name type="scientific">Eilatimonas milleporae</name>
    <dbReference type="NCBI Taxonomy" id="911205"/>
    <lineage>
        <taxon>Bacteria</taxon>
        <taxon>Pseudomonadati</taxon>
        <taxon>Pseudomonadota</taxon>
        <taxon>Alphaproteobacteria</taxon>
        <taxon>Kordiimonadales</taxon>
        <taxon>Kordiimonadaceae</taxon>
        <taxon>Eilatimonas</taxon>
    </lineage>
</organism>
<dbReference type="InterPro" id="IPR002016">
    <property type="entry name" value="Haem_peroxidase"/>
</dbReference>
<evidence type="ECO:0000256" key="11">
    <source>
        <dbReference type="RuleBase" id="RU003451"/>
    </source>
</evidence>
<feature type="binding site" description="axial binding residue" evidence="10">
    <location>
        <position position="283"/>
    </location>
    <ligand>
        <name>heme b</name>
        <dbReference type="ChEBI" id="CHEBI:60344"/>
    </ligand>
    <ligandPart>
        <name>Fe</name>
        <dbReference type="ChEBI" id="CHEBI:18248"/>
    </ligandPart>
</feature>
<keyword evidence="3 10" id="KW-0479">Metal-binding</keyword>
<feature type="cross-link" description="Tryptophyl-tyrosyl-methioninium (Trp-Tyr) (with Met-268)" evidence="10">
    <location>
        <begin position="121"/>
        <end position="242"/>
    </location>
</feature>
<comment type="cofactor">
    <cofactor evidence="10">
        <name>heme b</name>
        <dbReference type="ChEBI" id="CHEBI:60344"/>
    </cofactor>
    <text evidence="10">Binds 1 heme b (iron(II)-protoporphyrin IX) group per dimer.</text>
</comment>